<feature type="chain" id="PRO_5045806625" evidence="3">
    <location>
        <begin position="18"/>
        <end position="439"/>
    </location>
</feature>
<evidence type="ECO:0000313" key="4">
    <source>
        <dbReference type="EMBL" id="MEN7535573.1"/>
    </source>
</evidence>
<dbReference type="SUPFAM" id="SSF53850">
    <property type="entry name" value="Periplasmic binding protein-like II"/>
    <property type="match status" value="1"/>
</dbReference>
<organism evidence="4 5">
    <name type="scientific">Aurantiacibacter flavus</name>
    <dbReference type="NCBI Taxonomy" id="3145232"/>
    <lineage>
        <taxon>Bacteria</taxon>
        <taxon>Pseudomonadati</taxon>
        <taxon>Pseudomonadota</taxon>
        <taxon>Alphaproteobacteria</taxon>
        <taxon>Sphingomonadales</taxon>
        <taxon>Erythrobacteraceae</taxon>
        <taxon>Aurantiacibacter</taxon>
    </lineage>
</organism>
<keyword evidence="5" id="KW-1185">Reference proteome</keyword>
<dbReference type="PANTHER" id="PTHR43649:SF12">
    <property type="entry name" value="DIACETYLCHITOBIOSE BINDING PROTEIN DASA"/>
    <property type="match status" value="1"/>
</dbReference>
<dbReference type="EMBL" id="JBDLBR010000001">
    <property type="protein sequence ID" value="MEN7535573.1"/>
    <property type="molecule type" value="Genomic_DNA"/>
</dbReference>
<proteinExistence type="inferred from homology"/>
<name>A0ABV0CRS6_9SPHN</name>
<comment type="similarity">
    <text evidence="2">Belongs to the bacterial solute-binding protein 1 family.</text>
</comment>
<dbReference type="Pfam" id="PF01547">
    <property type="entry name" value="SBP_bac_1"/>
    <property type="match status" value="1"/>
</dbReference>
<dbReference type="PROSITE" id="PS51257">
    <property type="entry name" value="PROKAR_LIPOPROTEIN"/>
    <property type="match status" value="1"/>
</dbReference>
<reference evidence="4 5" key="1">
    <citation type="submission" date="2024-05" db="EMBL/GenBank/DDBJ databases">
        <authorList>
            <person name="Park S."/>
        </authorList>
    </citation>
    <scope>NUCLEOTIDE SEQUENCE [LARGE SCALE GENOMIC DNA]</scope>
    <source>
        <strain evidence="4 5">DGU5</strain>
    </source>
</reference>
<gene>
    <name evidence="4" type="ORF">ABDJ38_00095</name>
</gene>
<feature type="signal peptide" evidence="3">
    <location>
        <begin position="1"/>
        <end position="17"/>
    </location>
</feature>
<dbReference type="InterPro" id="IPR006059">
    <property type="entry name" value="SBP"/>
</dbReference>
<evidence type="ECO:0000256" key="3">
    <source>
        <dbReference type="SAM" id="SignalP"/>
    </source>
</evidence>
<evidence type="ECO:0000313" key="5">
    <source>
        <dbReference type="Proteomes" id="UP001484535"/>
    </source>
</evidence>
<dbReference type="PANTHER" id="PTHR43649">
    <property type="entry name" value="ARABINOSE-BINDING PROTEIN-RELATED"/>
    <property type="match status" value="1"/>
</dbReference>
<evidence type="ECO:0000256" key="1">
    <source>
        <dbReference type="ARBA" id="ARBA00004418"/>
    </source>
</evidence>
<comment type="caution">
    <text evidence="4">The sequence shown here is derived from an EMBL/GenBank/DDBJ whole genome shotgun (WGS) entry which is preliminary data.</text>
</comment>
<accession>A0ABV0CRS6</accession>
<protein>
    <submittedName>
        <fullName evidence="4">Extracellular solute-binding protein</fullName>
    </submittedName>
</protein>
<dbReference type="Proteomes" id="UP001484535">
    <property type="component" value="Unassembled WGS sequence"/>
</dbReference>
<dbReference type="InterPro" id="IPR050490">
    <property type="entry name" value="Bact_solute-bd_prot1"/>
</dbReference>
<comment type="subcellular location">
    <subcellularLocation>
        <location evidence="1">Periplasm</location>
    </subcellularLocation>
</comment>
<dbReference type="RefSeq" id="WP_346783036.1">
    <property type="nucleotide sequence ID" value="NZ_JBDLBR010000001.1"/>
</dbReference>
<sequence>MMRTAKPLLLFALALMAASCAPRDDRTELVIQRFFGACQAEFGDLIDPSEANGECGIITAMINQFRAENPDIKVVENTVFWPGYDQLNAQLAANGAPDLVTMHSSVIPDYKSRDLLQPLGSLLATKGIVPADFTAAARAGVTVDGEIMGLPMDVWAPLWHVNVNLFEQAGLVRNGEPILPRNVDEFMAQAAQFKERTGKAYIAQTTARDFSGPMRNFYIYMMQQDASIFTDARNANFDSPEGRRALMFMRDVYAKGYTTPDQDYTGALATFLQGDAGIMVVGTWMVGEFHARSQQPDSPFYQGYTVRPVPQLFDGPDISLVDGHNWVMPHNESRSEAEQEAALRFLSFFAENDFQWSRTGHFPAYTKIIESNEWQELPHRTSISNITRVGQPMPNFVRRQAPIENVVGEEVAAAMSGAKPIDKAIADMQRRANEILRSF</sequence>
<keyword evidence="3" id="KW-0732">Signal</keyword>
<dbReference type="Gene3D" id="3.40.190.10">
    <property type="entry name" value="Periplasmic binding protein-like II"/>
    <property type="match status" value="1"/>
</dbReference>
<evidence type="ECO:0000256" key="2">
    <source>
        <dbReference type="ARBA" id="ARBA00008520"/>
    </source>
</evidence>